<dbReference type="GO" id="GO:0080043">
    <property type="term" value="F:quercetin 3-O-glucosyltransferase activity"/>
    <property type="evidence" value="ECO:0007669"/>
    <property type="project" value="TreeGrafter"/>
</dbReference>
<sequence length="453" mass="49978">MMPNLLKDETNVEKLHVAILAFPFGTHASPLLSLVRKIAGEVPKVTFSFFTTTASNATLFSPNNDCLPNIKHYNVDDGLPEGYVPSGHPLEPIFLFIKAMPENFKSVMDEAVAETGKDITCLVTDAFYWFAADLAQQINAKWVPLWTAGPHALLTHIYTDLLRHACKQVHDVQNVDLIPGFPELKVCDLPEGVIDDTDGPFATMLHKMGLELPRATAIAINSFATIHPLIENDLNSKFKLLLNVGPFMLTTPQPLISDEQGCLEWLNQHKNFSVVYISFGSTIIPPPHELIALAESLEECGFPFIWALRGDPKEKLPNGFLERTITKGKIVSWAPQMEILKHSSVGVCLTHCGWNSVLECIVGGVPMISRPFFGDQKLNARMLESVWEIGVGVDHGVLTKESTVKALKLIMSSEKGGVMRQNIVKLKESALKAVEQNGTSTKNFTTLIQIVTS</sequence>
<comment type="similarity">
    <text evidence="1">Belongs to the UDP-glycosyltransferase family.</text>
</comment>
<organism evidence="4">
    <name type="scientific">Cicer arietinum</name>
    <name type="common">Chickpea</name>
    <name type="synonym">Garbanzo</name>
    <dbReference type="NCBI Taxonomy" id="3827"/>
    <lineage>
        <taxon>Eukaryota</taxon>
        <taxon>Viridiplantae</taxon>
        <taxon>Streptophyta</taxon>
        <taxon>Embryophyta</taxon>
        <taxon>Tracheophyta</taxon>
        <taxon>Spermatophyta</taxon>
        <taxon>Magnoliopsida</taxon>
        <taxon>eudicotyledons</taxon>
        <taxon>Gunneridae</taxon>
        <taxon>Pentapetalae</taxon>
        <taxon>rosids</taxon>
        <taxon>fabids</taxon>
        <taxon>Fabales</taxon>
        <taxon>Fabaceae</taxon>
        <taxon>Papilionoideae</taxon>
        <taxon>50 kb inversion clade</taxon>
        <taxon>NPAAA clade</taxon>
        <taxon>Hologalegina</taxon>
        <taxon>IRL clade</taxon>
        <taxon>Cicereae</taxon>
        <taxon>Cicer</taxon>
    </lineage>
</organism>
<dbReference type="FunFam" id="3.40.50.2000:FF:000129">
    <property type="entry name" value="Glycosyltransferase"/>
    <property type="match status" value="1"/>
</dbReference>
<dbReference type="Pfam" id="PF00201">
    <property type="entry name" value="UDPGT"/>
    <property type="match status" value="1"/>
</dbReference>
<evidence type="ECO:0000256" key="1">
    <source>
        <dbReference type="ARBA" id="ARBA00009995"/>
    </source>
</evidence>
<dbReference type="GO" id="GO:0080044">
    <property type="term" value="F:quercetin 7-O-glucosyltransferase activity"/>
    <property type="evidence" value="ECO:0007669"/>
    <property type="project" value="TreeGrafter"/>
</dbReference>
<dbReference type="eggNOG" id="KOG1192">
    <property type="taxonomic scope" value="Eukaryota"/>
</dbReference>
<evidence type="ECO:0000313" key="6">
    <source>
        <dbReference type="RefSeq" id="XP_004507822.1"/>
    </source>
</evidence>
<reference evidence="4" key="2">
    <citation type="journal article" date="2014" name="PLoS ONE">
        <title>Genome-Wide Identification and Tissue-Specific Expression Analysis of UDP-Glycosyltransferases Genes Confirm Their Abundance in Cicer arietinum (Chickpea) Genome.</title>
        <authorList>
            <person name="Sharma R."/>
            <person name="Rawat V."/>
            <person name="Suresh C.G."/>
        </authorList>
    </citation>
    <scope>NUCLEOTIDE SEQUENCE</scope>
</reference>
<dbReference type="PANTHER" id="PTHR11926:SF1494">
    <property type="entry name" value="FLAVONOL 3-O-GLUCOSYLTRANSFERASE UGT76E12-RELATED"/>
    <property type="match status" value="1"/>
</dbReference>
<keyword evidence="3 4" id="KW-0808">Transferase</keyword>
<proteinExistence type="inferred from homology"/>
<dbReference type="RefSeq" id="XP_004507822.1">
    <property type="nucleotide sequence ID" value="XM_004507765.3"/>
</dbReference>
<keyword evidence="2" id="KW-0328">Glycosyltransferase</keyword>
<evidence type="ECO:0000313" key="5">
    <source>
        <dbReference type="Proteomes" id="UP000087171"/>
    </source>
</evidence>
<dbReference type="EMBL" id="KF006945">
    <property type="protein sequence ID" value="AGU14097.1"/>
    <property type="molecule type" value="Genomic_DNA"/>
</dbReference>
<evidence type="ECO:0000313" key="4">
    <source>
        <dbReference type="EMBL" id="AGU14097.1"/>
    </source>
</evidence>
<name>A0A067XTX6_CICAR</name>
<protein>
    <submittedName>
        <fullName evidence="6">Flavonoid 3-O-glucosyltransferase</fullName>
    </submittedName>
    <submittedName>
        <fullName evidence="4">UDP-glycosyltransferase</fullName>
    </submittedName>
</protein>
<evidence type="ECO:0000256" key="2">
    <source>
        <dbReference type="ARBA" id="ARBA00022676"/>
    </source>
</evidence>
<dbReference type="CDD" id="cd03784">
    <property type="entry name" value="GT1_Gtf-like"/>
    <property type="match status" value="1"/>
</dbReference>
<dbReference type="PaxDb" id="3827-XP_004507822.1"/>
<dbReference type="InterPro" id="IPR002213">
    <property type="entry name" value="UDP_glucos_trans"/>
</dbReference>
<dbReference type="Proteomes" id="UP000087171">
    <property type="component" value="Chromosome Ca7"/>
</dbReference>
<dbReference type="Gene3D" id="3.40.50.2000">
    <property type="entry name" value="Glycogen Phosphorylase B"/>
    <property type="match status" value="2"/>
</dbReference>
<dbReference type="PANTHER" id="PTHR11926">
    <property type="entry name" value="GLUCOSYL/GLUCURONOSYL TRANSFERASES"/>
    <property type="match status" value="1"/>
</dbReference>
<accession>A0A067XTX6</accession>
<evidence type="ECO:0000256" key="3">
    <source>
        <dbReference type="ARBA" id="ARBA00022679"/>
    </source>
</evidence>
<dbReference type="SUPFAM" id="SSF53756">
    <property type="entry name" value="UDP-Glycosyltransferase/glycogen phosphorylase"/>
    <property type="match status" value="1"/>
</dbReference>
<gene>
    <name evidence="4 6" type="primary">UGT78G2</name>
</gene>
<dbReference type="STRING" id="3827.A0A067XTX6"/>
<dbReference type="OrthoDB" id="5835829at2759"/>
<keyword evidence="5" id="KW-1185">Reference proteome</keyword>
<reference evidence="5" key="1">
    <citation type="journal article" date="2013" name="Nat. Biotechnol.">
        <title>Draft genome sequence of chickpea (Cicer arietinum) provides a resource for trait improvement.</title>
        <authorList>
            <person name="Varshney R.K."/>
            <person name="Song C."/>
            <person name="Saxena R.K."/>
            <person name="Azam S."/>
            <person name="Yu S."/>
            <person name="Sharpe A.G."/>
            <person name="Cannon S."/>
            <person name="Baek J."/>
            <person name="Rosen B.D."/>
            <person name="Tar'an B."/>
            <person name="Millan T."/>
            <person name="Zhang X."/>
            <person name="Ramsay L.D."/>
            <person name="Iwata A."/>
            <person name="Wang Y."/>
            <person name="Nelson W."/>
            <person name="Farmer A.D."/>
            <person name="Gaur P.M."/>
            <person name="Soderlund C."/>
            <person name="Penmetsa R.V."/>
            <person name="Xu C."/>
            <person name="Bharti A.K."/>
            <person name="He W."/>
            <person name="Winter P."/>
            <person name="Zhao S."/>
            <person name="Hane J.K."/>
            <person name="Carrasquilla-Garcia N."/>
            <person name="Condie J.A."/>
            <person name="Upadhyaya H.D."/>
            <person name="Luo M.C."/>
            <person name="Thudi M."/>
            <person name="Gowda C.L."/>
            <person name="Singh N.P."/>
            <person name="Lichtenzveig J."/>
            <person name="Gali K.K."/>
            <person name="Rubio J."/>
            <person name="Nadarajan N."/>
            <person name="Dolezel J."/>
            <person name="Bansal K.C."/>
            <person name="Xu X."/>
            <person name="Edwards D."/>
            <person name="Zhang G."/>
            <person name="Kahl G."/>
            <person name="Gil J."/>
            <person name="Singh K.B."/>
            <person name="Datta S.K."/>
            <person name="Jackson S.A."/>
            <person name="Wang J."/>
            <person name="Cook D.R."/>
        </authorList>
    </citation>
    <scope>NUCLEOTIDE SEQUENCE [LARGE SCALE GENOMIC DNA]</scope>
    <source>
        <strain evidence="5">cv. CDC Frontier</strain>
    </source>
</reference>
<dbReference type="FunFam" id="3.40.50.2000:FF:000091">
    <property type="entry name" value="Glycosyltransferase"/>
    <property type="match status" value="1"/>
</dbReference>
<reference evidence="6" key="3">
    <citation type="submission" date="2025-04" db="UniProtKB">
        <authorList>
            <consortium name="RefSeq"/>
        </authorList>
    </citation>
    <scope>IDENTIFICATION</scope>
    <source>
        <tissue evidence="6">Etiolated seedlings</tissue>
    </source>
</reference>
<dbReference type="GeneID" id="101513635"/>
<dbReference type="AlphaFoldDB" id="A0A067XTX6"/>
<dbReference type="KEGG" id="cam:101513635"/>